<dbReference type="EMBL" id="CM035411">
    <property type="protein sequence ID" value="KAH7435356.1"/>
    <property type="molecule type" value="Genomic_DNA"/>
</dbReference>
<evidence type="ECO:0000256" key="5">
    <source>
        <dbReference type="ARBA" id="ARBA00022763"/>
    </source>
</evidence>
<dbReference type="InterPro" id="IPR010994">
    <property type="entry name" value="RuvA_2-like"/>
</dbReference>
<dbReference type="GO" id="GO:0000110">
    <property type="term" value="C:nucleotide-excision repair factor 1 complex"/>
    <property type="evidence" value="ECO:0007669"/>
    <property type="project" value="TreeGrafter"/>
</dbReference>
<dbReference type="GO" id="GO:1901255">
    <property type="term" value="P:nucleotide-excision repair involved in interstrand cross-link repair"/>
    <property type="evidence" value="ECO:0007669"/>
    <property type="project" value="TreeGrafter"/>
</dbReference>
<dbReference type="GO" id="GO:0015074">
    <property type="term" value="P:DNA integration"/>
    <property type="evidence" value="ECO:0007669"/>
    <property type="project" value="InterPro"/>
</dbReference>
<dbReference type="GO" id="GO:0000724">
    <property type="term" value="P:double-strand break repair via homologous recombination"/>
    <property type="evidence" value="ECO:0007669"/>
    <property type="project" value="TreeGrafter"/>
</dbReference>
<organism evidence="11 12">
    <name type="scientific">Ceratopteris richardii</name>
    <name type="common">Triangle waterfern</name>
    <dbReference type="NCBI Taxonomy" id="49495"/>
    <lineage>
        <taxon>Eukaryota</taxon>
        <taxon>Viridiplantae</taxon>
        <taxon>Streptophyta</taxon>
        <taxon>Embryophyta</taxon>
        <taxon>Tracheophyta</taxon>
        <taxon>Polypodiopsida</taxon>
        <taxon>Polypodiidae</taxon>
        <taxon>Polypodiales</taxon>
        <taxon>Pteridineae</taxon>
        <taxon>Pteridaceae</taxon>
        <taxon>Parkerioideae</taxon>
        <taxon>Ceratopteris</taxon>
    </lineage>
</organism>
<dbReference type="PROSITE" id="PS50994">
    <property type="entry name" value="INTEGRASE"/>
    <property type="match status" value="1"/>
</dbReference>
<keyword evidence="4" id="KW-0255">Endonuclease</keyword>
<keyword evidence="3" id="KW-0540">Nuclease</keyword>
<dbReference type="FunFam" id="3.40.50.10130:FF:000002">
    <property type="entry name" value="DNA repair endonuclease XPF"/>
    <property type="match status" value="1"/>
</dbReference>
<evidence type="ECO:0000256" key="8">
    <source>
        <dbReference type="ARBA" id="ARBA00023204"/>
    </source>
</evidence>
<dbReference type="SUPFAM" id="SSF53098">
    <property type="entry name" value="Ribonuclease H-like"/>
    <property type="match status" value="1"/>
</dbReference>
<dbReference type="InterPro" id="IPR036397">
    <property type="entry name" value="RNaseH_sf"/>
</dbReference>
<dbReference type="Proteomes" id="UP000825935">
    <property type="component" value="Chromosome 6"/>
</dbReference>
<keyword evidence="9" id="KW-0539">Nucleus</keyword>
<dbReference type="FunFam" id="1.10.150.20:FF:000038">
    <property type="entry name" value="DNA repair endonuclease UVH1"/>
    <property type="match status" value="1"/>
</dbReference>
<dbReference type="CDD" id="cd20078">
    <property type="entry name" value="XPF_nuclease_XPF_euk"/>
    <property type="match status" value="1"/>
</dbReference>
<dbReference type="InterPro" id="IPR006166">
    <property type="entry name" value="ERCC4_domain"/>
</dbReference>
<name>A0A8T2UN88_CERRI</name>
<dbReference type="Gene3D" id="1.10.150.20">
    <property type="entry name" value="5' to 3' exonuclease, C-terminal subdomain"/>
    <property type="match status" value="1"/>
</dbReference>
<evidence type="ECO:0000256" key="1">
    <source>
        <dbReference type="ARBA" id="ARBA00004123"/>
    </source>
</evidence>
<comment type="subcellular location">
    <subcellularLocation>
        <location evidence="1">Nucleus</location>
    </subcellularLocation>
</comment>
<dbReference type="Gene3D" id="3.40.50.10130">
    <property type="match status" value="1"/>
</dbReference>
<dbReference type="GO" id="GO:0003697">
    <property type="term" value="F:single-stranded DNA binding"/>
    <property type="evidence" value="ECO:0007669"/>
    <property type="project" value="TreeGrafter"/>
</dbReference>
<reference evidence="11" key="1">
    <citation type="submission" date="2021-08" db="EMBL/GenBank/DDBJ databases">
        <title>WGS assembly of Ceratopteris richardii.</title>
        <authorList>
            <person name="Marchant D.B."/>
            <person name="Chen G."/>
            <person name="Jenkins J."/>
            <person name="Shu S."/>
            <person name="Leebens-Mack J."/>
            <person name="Grimwood J."/>
            <person name="Schmutz J."/>
            <person name="Soltis P."/>
            <person name="Soltis D."/>
            <person name="Chen Z.-H."/>
        </authorList>
    </citation>
    <scope>NUCLEOTIDE SEQUENCE</scope>
    <source>
        <strain evidence="11">Whitten #5841</strain>
        <tissue evidence="11">Leaf</tissue>
    </source>
</reference>
<dbReference type="InterPro" id="IPR047520">
    <property type="entry name" value="XPF_nuclease"/>
</dbReference>
<proteinExistence type="inferred from homology"/>
<dbReference type="InterPro" id="IPR001584">
    <property type="entry name" value="Integrase_cat-core"/>
</dbReference>
<dbReference type="PANTHER" id="PTHR10150">
    <property type="entry name" value="DNA REPAIR ENDONUCLEASE XPF"/>
    <property type="match status" value="1"/>
</dbReference>
<dbReference type="GO" id="GO:0000014">
    <property type="term" value="F:single-stranded DNA endodeoxyribonuclease activity"/>
    <property type="evidence" value="ECO:0007669"/>
    <property type="project" value="TreeGrafter"/>
</dbReference>
<protein>
    <recommendedName>
        <fullName evidence="10">Integrase catalytic domain-containing protein</fullName>
    </recommendedName>
</protein>
<dbReference type="InterPro" id="IPR011335">
    <property type="entry name" value="Restrct_endonuc-II-like"/>
</dbReference>
<evidence type="ECO:0000256" key="2">
    <source>
        <dbReference type="ARBA" id="ARBA00010015"/>
    </source>
</evidence>
<dbReference type="OrthoDB" id="361020at2759"/>
<evidence type="ECO:0000313" key="11">
    <source>
        <dbReference type="EMBL" id="KAH7435356.1"/>
    </source>
</evidence>
<dbReference type="Pfam" id="PF02732">
    <property type="entry name" value="ERCC4"/>
    <property type="match status" value="1"/>
</dbReference>
<dbReference type="SUPFAM" id="SSF47781">
    <property type="entry name" value="RuvA domain 2-like"/>
    <property type="match status" value="1"/>
</dbReference>
<keyword evidence="5" id="KW-0227">DNA damage</keyword>
<evidence type="ECO:0000256" key="6">
    <source>
        <dbReference type="ARBA" id="ARBA00022801"/>
    </source>
</evidence>
<evidence type="ECO:0000313" key="12">
    <source>
        <dbReference type="Proteomes" id="UP000825935"/>
    </source>
</evidence>
<dbReference type="InterPro" id="IPR012337">
    <property type="entry name" value="RNaseH-like_sf"/>
</dbReference>
<accession>A0A8T2UN88</accession>
<evidence type="ECO:0000256" key="3">
    <source>
        <dbReference type="ARBA" id="ARBA00022722"/>
    </source>
</evidence>
<feature type="domain" description="Integrase catalytic" evidence="10">
    <location>
        <begin position="64"/>
        <end position="154"/>
    </location>
</feature>
<comment type="caution">
    <text evidence="11">The sequence shown here is derived from an EMBL/GenBank/DDBJ whole genome shotgun (WGS) entry which is preliminary data.</text>
</comment>
<dbReference type="AlphaFoldDB" id="A0A8T2UN88"/>
<evidence type="ECO:0000256" key="7">
    <source>
        <dbReference type="ARBA" id="ARBA00023125"/>
    </source>
</evidence>
<comment type="similarity">
    <text evidence="2">Belongs to the XPF family.</text>
</comment>
<keyword evidence="7" id="KW-0238">DNA-binding</keyword>
<evidence type="ECO:0000256" key="4">
    <source>
        <dbReference type="ARBA" id="ARBA00022759"/>
    </source>
</evidence>
<dbReference type="SMART" id="SM00891">
    <property type="entry name" value="ERCC4"/>
    <property type="match status" value="1"/>
</dbReference>
<dbReference type="SUPFAM" id="SSF52980">
    <property type="entry name" value="Restriction endonuclease-like"/>
    <property type="match status" value="1"/>
</dbReference>
<evidence type="ECO:0000256" key="9">
    <source>
        <dbReference type="ARBA" id="ARBA00023242"/>
    </source>
</evidence>
<gene>
    <name evidence="11" type="ORF">KP509_06G061500</name>
</gene>
<sequence>MGESIPKGPKGNWDFDNCSKLSPTHLFSYILSRADVDAIFEKETIETPQVAELFIQNVFRLHGFIGHFWKFVFDKLKVSLKMSSGDHPQTDGQTERVNQILEDMLRAYVSMLRAYVSERQTDWDSYLPLVEFAYNNRPHNVTGMSPFEMNYGMNPTTPSTIGMPKKCPSASEFLANLQANLEITKFKMQQAADRTKEYADRKRSPRSFEEGDQVFLQDGRLLDASLSPQSISTSNALTRKAGGRKGPEKQMKVVVDMREFSSSLPCVLNQQGMKIIPVTLEVGDYILSPDICVERKSLADLLQSFGSGRLYHQAETMTRYYQIPVLLIEFSQDKNFSFQSANEIGEDINPHSIISKLSLLVLHFPRLRIIWSRSLHATADIFFTLKSNQDEPDVDKATRVGVPTEDGLIEGDLRAENYNSAAIELLRRLPGVTDANYRSLMDGCNSLAELACIPMEKLAEMMGGNRPARMLRDFLDAKCPVLT</sequence>
<evidence type="ECO:0000259" key="10">
    <source>
        <dbReference type="PROSITE" id="PS50994"/>
    </source>
</evidence>
<keyword evidence="12" id="KW-1185">Reference proteome</keyword>
<dbReference type="GO" id="GO:0003684">
    <property type="term" value="F:damaged DNA binding"/>
    <property type="evidence" value="ECO:0007669"/>
    <property type="project" value="TreeGrafter"/>
</dbReference>
<dbReference type="Gene3D" id="3.30.420.10">
    <property type="entry name" value="Ribonuclease H-like superfamily/Ribonuclease H"/>
    <property type="match status" value="1"/>
</dbReference>
<keyword evidence="6" id="KW-0378">Hydrolase</keyword>
<dbReference type="PANTHER" id="PTHR10150:SF0">
    <property type="entry name" value="DNA REPAIR ENDONUCLEASE XPF"/>
    <property type="match status" value="1"/>
</dbReference>
<keyword evidence="8" id="KW-0234">DNA repair</keyword>
<dbReference type="GO" id="GO:0000712">
    <property type="term" value="P:resolution of meiotic recombination intermediates"/>
    <property type="evidence" value="ECO:0007669"/>
    <property type="project" value="TreeGrafter"/>
</dbReference>